<dbReference type="InterPro" id="IPR008271">
    <property type="entry name" value="Ser/Thr_kinase_AS"/>
</dbReference>
<dbReference type="InterPro" id="IPR011009">
    <property type="entry name" value="Kinase-like_dom_sf"/>
</dbReference>
<evidence type="ECO:0000313" key="2">
    <source>
        <dbReference type="EMBL" id="KAA8565417.1"/>
    </source>
</evidence>
<evidence type="ECO:0000313" key="3">
    <source>
        <dbReference type="Proteomes" id="UP000322873"/>
    </source>
</evidence>
<dbReference type="AlphaFoldDB" id="A0A5M9J9F2"/>
<feature type="domain" description="Protein kinase" evidence="1">
    <location>
        <begin position="5"/>
        <end position="291"/>
    </location>
</feature>
<dbReference type="PROSITE" id="PS50011">
    <property type="entry name" value="PROTEIN_KINASE_DOM"/>
    <property type="match status" value="1"/>
</dbReference>
<dbReference type="Pfam" id="PF06293">
    <property type="entry name" value="Kdo"/>
    <property type="match status" value="1"/>
</dbReference>
<comment type="caution">
    <text evidence="2">The sequence shown here is derived from an EMBL/GenBank/DDBJ whole genome shotgun (WGS) entry which is preliminary data.</text>
</comment>
<dbReference type="Gene3D" id="3.30.200.20">
    <property type="entry name" value="Phosphorylase Kinase, domain 1"/>
    <property type="match status" value="1"/>
</dbReference>
<gene>
    <name evidence="2" type="ORF">EYC84_011120</name>
</gene>
<dbReference type="EMBL" id="VICG01000014">
    <property type="protein sequence ID" value="KAA8565417.1"/>
    <property type="molecule type" value="Genomic_DNA"/>
</dbReference>
<protein>
    <recommendedName>
        <fullName evidence="1">Protein kinase domain-containing protein</fullName>
    </recommendedName>
</protein>
<sequence>MREVKTIGKYLGHGSRAQVHTAIAGEEGVALKIYRGKAFFEQEMEAYEHIRQNNPSPSLKLPQYFGTFSLTESALSSFKFNQIDKRRHPNVSYTPHRVALGFEEFSGVGLYTIIEDLKPSTLTRLEKGLLKTLRALHNIGICHGDIKANNILLNPIILEDEQRAALEYMVIDLSDAVLKHKTSERRWARLQKDDLIDMRGIFHDARAEKAAKLGFCTLSNILPSGPSLNKDTIKQPAIDIKTQLKLSRLLRLGYSASSIQFLAREILQVTTSLIPELCLVVVRILHKHGQLNQALALVEEHLTNATTKDGPWRPRDAAQAFEYAIAQFNEQLGPLNNTTLCSRYDYAMFRVKISDYNIAREIFNDILTILAGVEVPTRKQVRIRNTTSMEMKDLERYKDKPDSSILAVDRQNTILSSKRKYLSKNDSGIDLRSPKRLYCNLNRE</sequence>
<dbReference type="PROSITE" id="PS00108">
    <property type="entry name" value="PROTEIN_KINASE_ST"/>
    <property type="match status" value="1"/>
</dbReference>
<dbReference type="GO" id="GO:0004672">
    <property type="term" value="F:protein kinase activity"/>
    <property type="evidence" value="ECO:0007669"/>
    <property type="project" value="InterPro"/>
</dbReference>
<dbReference type="Gene3D" id="1.10.510.10">
    <property type="entry name" value="Transferase(Phosphotransferase) domain 1"/>
    <property type="match status" value="1"/>
</dbReference>
<organism evidence="2 3">
    <name type="scientific">Monilinia fructicola</name>
    <name type="common">Brown rot fungus</name>
    <name type="synonym">Ciboria fructicola</name>
    <dbReference type="NCBI Taxonomy" id="38448"/>
    <lineage>
        <taxon>Eukaryota</taxon>
        <taxon>Fungi</taxon>
        <taxon>Dikarya</taxon>
        <taxon>Ascomycota</taxon>
        <taxon>Pezizomycotina</taxon>
        <taxon>Leotiomycetes</taxon>
        <taxon>Helotiales</taxon>
        <taxon>Sclerotiniaceae</taxon>
        <taxon>Monilinia</taxon>
    </lineage>
</organism>
<accession>A0A5M9J9F2</accession>
<dbReference type="Proteomes" id="UP000322873">
    <property type="component" value="Unassembled WGS sequence"/>
</dbReference>
<keyword evidence="3" id="KW-1185">Reference proteome</keyword>
<dbReference type="GO" id="GO:0005524">
    <property type="term" value="F:ATP binding"/>
    <property type="evidence" value="ECO:0007669"/>
    <property type="project" value="InterPro"/>
</dbReference>
<proteinExistence type="predicted"/>
<dbReference type="SUPFAM" id="SSF56112">
    <property type="entry name" value="Protein kinase-like (PK-like)"/>
    <property type="match status" value="1"/>
</dbReference>
<dbReference type="InterPro" id="IPR000719">
    <property type="entry name" value="Prot_kinase_dom"/>
</dbReference>
<reference evidence="2 3" key="1">
    <citation type="submission" date="2019-06" db="EMBL/GenBank/DDBJ databases">
        <title>Genome Sequence of the Brown Rot Fungal Pathogen Monilinia fructicola.</title>
        <authorList>
            <person name="De Miccolis Angelini R.M."/>
            <person name="Landi L."/>
            <person name="Abate D."/>
            <person name="Pollastro S."/>
            <person name="Romanazzi G."/>
            <person name="Faretra F."/>
        </authorList>
    </citation>
    <scope>NUCLEOTIDE SEQUENCE [LARGE SCALE GENOMIC DNA]</scope>
    <source>
        <strain evidence="2 3">Mfrc123</strain>
    </source>
</reference>
<dbReference type="VEuPathDB" id="FungiDB:MFRU_073g00020"/>
<name>A0A5M9J9F2_MONFR</name>
<evidence type="ECO:0000259" key="1">
    <source>
        <dbReference type="PROSITE" id="PS50011"/>
    </source>
</evidence>
<dbReference type="SMART" id="SM00220">
    <property type="entry name" value="S_TKc"/>
    <property type="match status" value="1"/>
</dbReference>